<accession>A0A7K1SN79</accession>
<evidence type="ECO:0000313" key="1">
    <source>
        <dbReference type="EMBL" id="MVM35241.1"/>
    </source>
</evidence>
<dbReference type="InterPro" id="IPR046167">
    <property type="entry name" value="DUF6169"/>
</dbReference>
<dbReference type="Proteomes" id="UP000436006">
    <property type="component" value="Unassembled WGS sequence"/>
</dbReference>
<name>A0A7K1SN79_9BACT</name>
<reference evidence="1 2" key="1">
    <citation type="submission" date="2019-12" db="EMBL/GenBank/DDBJ databases">
        <title>Spirosoma sp. HMF4905 genome sequencing and assembly.</title>
        <authorList>
            <person name="Kang H."/>
            <person name="Cha I."/>
            <person name="Kim H."/>
            <person name="Joh K."/>
        </authorList>
    </citation>
    <scope>NUCLEOTIDE SEQUENCE [LARGE SCALE GENOMIC DNA]</scope>
    <source>
        <strain evidence="1 2">HMF4905</strain>
    </source>
</reference>
<dbReference type="RefSeq" id="WP_157590048.1">
    <property type="nucleotide sequence ID" value="NZ_WPIN01000021.1"/>
</dbReference>
<keyword evidence="2" id="KW-1185">Reference proteome</keyword>
<dbReference type="AlphaFoldDB" id="A0A7K1SN79"/>
<gene>
    <name evidence="1" type="ORF">GO755_34790</name>
</gene>
<proteinExistence type="predicted"/>
<protein>
    <submittedName>
        <fullName evidence="1">Uncharacterized protein</fullName>
    </submittedName>
</protein>
<sequence length="171" mass="19752">MNPRSPKERSLSTHTPYPVRVNKDGFLFDTDQGITYQLFVQSNAKVFPEQPFGENCVTLSVLPLRGYSRPTAFSLKGDPRLELTIMDELKKLFQANPLLVIAYSCDLTNELERHRSVTFGRWYRKYLSTVGVLRKKYENPGLRAYGAVLYHESNPYMIEIEEEFSEIFSGK</sequence>
<dbReference type="Pfam" id="PF19666">
    <property type="entry name" value="DUF6169"/>
    <property type="match status" value="1"/>
</dbReference>
<dbReference type="EMBL" id="WPIN01000021">
    <property type="protein sequence ID" value="MVM35241.1"/>
    <property type="molecule type" value="Genomic_DNA"/>
</dbReference>
<organism evidence="1 2">
    <name type="scientific">Spirosoma arboris</name>
    <dbReference type="NCBI Taxonomy" id="2682092"/>
    <lineage>
        <taxon>Bacteria</taxon>
        <taxon>Pseudomonadati</taxon>
        <taxon>Bacteroidota</taxon>
        <taxon>Cytophagia</taxon>
        <taxon>Cytophagales</taxon>
        <taxon>Cytophagaceae</taxon>
        <taxon>Spirosoma</taxon>
    </lineage>
</organism>
<comment type="caution">
    <text evidence="1">The sequence shown here is derived from an EMBL/GenBank/DDBJ whole genome shotgun (WGS) entry which is preliminary data.</text>
</comment>
<evidence type="ECO:0000313" key="2">
    <source>
        <dbReference type="Proteomes" id="UP000436006"/>
    </source>
</evidence>